<evidence type="ECO:0000259" key="8">
    <source>
        <dbReference type="Pfam" id="PF03714"/>
    </source>
</evidence>
<keyword evidence="13" id="KW-1185">Reference proteome</keyword>
<feature type="domain" description="Alpha-1,6-glucosidases pullulanase-type C-terminal" evidence="9">
    <location>
        <begin position="924"/>
        <end position="1093"/>
    </location>
</feature>
<dbReference type="PROSITE" id="PS51257">
    <property type="entry name" value="PROKAR_LIPOPROTEIN"/>
    <property type="match status" value="1"/>
</dbReference>
<dbReference type="SUPFAM" id="SSF49452">
    <property type="entry name" value="Starch-binding domain-like"/>
    <property type="match status" value="1"/>
</dbReference>
<dbReference type="SUPFAM" id="SSF51011">
    <property type="entry name" value="Glycosyl hydrolase domain"/>
    <property type="match status" value="1"/>
</dbReference>
<comment type="similarity">
    <text evidence="1">Belongs to the glycosyl hydrolase 13 family.</text>
</comment>
<evidence type="ECO:0000256" key="5">
    <source>
        <dbReference type="SAM" id="MobiDB-lite"/>
    </source>
</evidence>
<feature type="compositionally biased region" description="Low complexity" evidence="5">
    <location>
        <begin position="27"/>
        <end position="36"/>
    </location>
</feature>
<dbReference type="InterPro" id="IPR013784">
    <property type="entry name" value="Carb-bd-like_fold"/>
</dbReference>
<dbReference type="InterPro" id="IPR014756">
    <property type="entry name" value="Ig_E-set"/>
</dbReference>
<dbReference type="InterPro" id="IPR013780">
    <property type="entry name" value="Glyco_hydro_b"/>
</dbReference>
<keyword evidence="4" id="KW-0326">Glycosidase</keyword>
<evidence type="ECO:0000259" key="9">
    <source>
        <dbReference type="Pfam" id="PF11852"/>
    </source>
</evidence>
<keyword evidence="3" id="KW-0378">Hydrolase</keyword>
<dbReference type="InterPro" id="IPR041111">
    <property type="entry name" value="Pullulanase_Ins"/>
</dbReference>
<dbReference type="CDD" id="cd02860">
    <property type="entry name" value="E_set_Pullulanase"/>
    <property type="match status" value="1"/>
</dbReference>
<evidence type="ECO:0000313" key="13">
    <source>
        <dbReference type="Proteomes" id="UP001595692"/>
    </source>
</evidence>
<dbReference type="Gene3D" id="2.60.40.1180">
    <property type="entry name" value="Golgi alpha-mannosidase II"/>
    <property type="match status" value="1"/>
</dbReference>
<evidence type="ECO:0000256" key="2">
    <source>
        <dbReference type="ARBA" id="ARBA00022729"/>
    </source>
</evidence>
<evidence type="ECO:0000256" key="3">
    <source>
        <dbReference type="ARBA" id="ARBA00022801"/>
    </source>
</evidence>
<protein>
    <submittedName>
        <fullName evidence="12">Pullulanase-type alpha-1,6-glucosidase</fullName>
    </submittedName>
</protein>
<dbReference type="SUPFAM" id="SSF81296">
    <property type="entry name" value="E set domains"/>
    <property type="match status" value="2"/>
</dbReference>
<gene>
    <name evidence="12" type="primary">pulA</name>
    <name evidence="12" type="ORF">ACFOSS_09245</name>
</gene>
<dbReference type="Pfam" id="PF17967">
    <property type="entry name" value="Pullulanase_N2"/>
    <property type="match status" value="1"/>
</dbReference>
<dbReference type="Gene3D" id="2.60.40.1130">
    <property type="entry name" value="Rab geranylgeranyltransferase alpha-subunit, insert domain"/>
    <property type="match status" value="1"/>
</dbReference>
<organism evidence="12 13">
    <name type="scientific">Pseudaeromonas sharmana</name>
    <dbReference type="NCBI Taxonomy" id="328412"/>
    <lineage>
        <taxon>Bacteria</taxon>
        <taxon>Pseudomonadati</taxon>
        <taxon>Pseudomonadota</taxon>
        <taxon>Gammaproteobacteria</taxon>
        <taxon>Aeromonadales</taxon>
        <taxon>Aeromonadaceae</taxon>
        <taxon>Pseudaeromonas</taxon>
    </lineage>
</organism>
<feature type="region of interest" description="Disordered" evidence="5">
    <location>
        <begin position="27"/>
        <end position="50"/>
    </location>
</feature>
<dbReference type="InterPro" id="IPR004193">
    <property type="entry name" value="Glyco_hydro_13_N"/>
</dbReference>
<keyword evidence="2 6" id="KW-0732">Signal</keyword>
<feature type="signal peptide" evidence="6">
    <location>
        <begin position="1"/>
        <end position="22"/>
    </location>
</feature>
<dbReference type="PANTHER" id="PTHR43002">
    <property type="entry name" value="GLYCOGEN DEBRANCHING ENZYME"/>
    <property type="match status" value="1"/>
</dbReference>
<dbReference type="Proteomes" id="UP001595692">
    <property type="component" value="Unassembled WGS sequence"/>
</dbReference>
<dbReference type="Gene3D" id="3.20.20.80">
    <property type="entry name" value="Glycosidases"/>
    <property type="match status" value="1"/>
</dbReference>
<dbReference type="NCBIfam" id="TIGR02103">
    <property type="entry name" value="pullul_strch"/>
    <property type="match status" value="1"/>
</dbReference>
<evidence type="ECO:0000256" key="1">
    <source>
        <dbReference type="ARBA" id="ARBA00008061"/>
    </source>
</evidence>
<reference evidence="13" key="1">
    <citation type="journal article" date="2019" name="Int. J. Syst. Evol. Microbiol.">
        <title>The Global Catalogue of Microorganisms (GCM) 10K type strain sequencing project: providing services to taxonomists for standard genome sequencing and annotation.</title>
        <authorList>
            <consortium name="The Broad Institute Genomics Platform"/>
            <consortium name="The Broad Institute Genome Sequencing Center for Infectious Disease"/>
            <person name="Wu L."/>
            <person name="Ma J."/>
        </authorList>
    </citation>
    <scope>NUCLEOTIDE SEQUENCE [LARGE SCALE GENOMIC DNA]</scope>
    <source>
        <strain evidence="13">CCUG 54939</strain>
    </source>
</reference>
<dbReference type="CDD" id="cd10315">
    <property type="entry name" value="CBM41_pullulanase"/>
    <property type="match status" value="1"/>
</dbReference>
<comment type="caution">
    <text evidence="12">The sequence shown here is derived from an EMBL/GenBank/DDBJ whole genome shotgun (WGS) entry which is preliminary data.</text>
</comment>
<dbReference type="InterPro" id="IPR005323">
    <property type="entry name" value="CBM41_pullulanase"/>
</dbReference>
<dbReference type="RefSeq" id="WP_377152048.1">
    <property type="nucleotide sequence ID" value="NZ_JBHSAF010000010.1"/>
</dbReference>
<feature type="domain" description="Pullulanase Ins" evidence="11">
    <location>
        <begin position="500"/>
        <end position="574"/>
    </location>
</feature>
<dbReference type="Pfam" id="PF03714">
    <property type="entry name" value="PUD"/>
    <property type="match status" value="1"/>
</dbReference>
<feature type="domain" description="Pullulanase N2" evidence="10">
    <location>
        <begin position="195"/>
        <end position="306"/>
    </location>
</feature>
<dbReference type="InterPro" id="IPR017853">
    <property type="entry name" value="GH"/>
</dbReference>
<feature type="domain" description="Pullulanase carbohydrate-binding module 41" evidence="8">
    <location>
        <begin position="83"/>
        <end position="180"/>
    </location>
</feature>
<evidence type="ECO:0000313" key="12">
    <source>
        <dbReference type="EMBL" id="MFC3913652.1"/>
    </source>
</evidence>
<evidence type="ECO:0000259" key="7">
    <source>
        <dbReference type="Pfam" id="PF02922"/>
    </source>
</evidence>
<sequence>MEFKFKILARMLMPTLVAMAMAACGSDDSSTTTTDDPVASLPSVSTPTEAVTAGDNQLVINVVDTSQLASSASSKSSKSVSSDSRYAAWNLYLWNDSSCSALDASGTTPVVGSWSDTSNIPTGEDSYGPYWSLPLSNTTGCINFILRNGSDKLIDADMKVDLSTFTDRTVSVVVGKSTVYDTRAEAFYAAFGVAQATAHLVAGDTLLWPDGADQDIVRLYYSTSGGIGPDETDGTFKDSYVNLTATTLSDELKAKYPHLAGYAAFKVPSTVDIKTLLKGELVAIATNSSGIVQAATQVQTAGALDDEYASAAKALDYGAIVADDAVTFRLWAPTAQNVQLVIYNDDKSVAATQQMTFDSDSGAWSYAGSSDLKGKYYRYALQVYHPVNRTVNSYEVTDPYSLSLSQNSEYSQVIDLDDASLKPDGWDALTAPHAQATKSDLAKMVITESHVRDLSAWDTTVTHQGKYLALTETGSNVVKHLKELASDGVTHIELMPVFDIASVDEDSSKVVNLTDAFSKLCSANSAVAADSHFASYCDGNETIASVLTTLQASDNSSTPLVQSLYGYLRDYDSFNWGYDPFHYTTPEGSYASNPDDTSRILEFRKMIQSIKQNIGMNVIMDVVYNHTNAAGPTATSSVLDKIVPWYYQRLNETTGSVESATCCSDSAPEHTMFAKLMVDSLKTWTDAYKIDAFRFDLMGYIPKAVMVDALAEVKKIDANMYFLGEGWDAGQSDRFTMASQLNLGGEGIGTFSDRLRDAVRGGGPFDSGDSIRNNQGFGNGAYVAPNEKDAITLDSALHQSDLTMLGMAGNLSAFVLQTKDDIPQAGADILYGTAAAGYATDPIEVQNYVSKHDNQTIWDIINYKAAKDVDLATRVKMQAISEATVLLGQGIAFDQQGSDLLRSKSYERDSYNSGDWYNKVDYSYQDNNYDKGMPRQDKDGDNYSLIEEVKSYGANVGSTEIAQMRSFYKELLQLRQASPLMTLGAGSEVINRVDFRNTGSEQTPGLIVMTIDNGTGQASDLDSSSDGLVIIVNATADSQSTGTFTDGSGNALTLSGFELSSVQTALGSASLGYGASFADGKFTVPAWSVAVFSKVRSGDRSVGLPVSKKQDMSTVAPFGDTALYLKGLYGSHWTAEDAMAFTSNYQYEFDVTVTAADLTSAGVTELFPYGVKVATTDWSTYNFGKCSDDDTALAVGTAVTLCNSASDNVTFSATAAGTYHFTLTAKDKTNPTLKVTYSEPAAACELLADSSETPTLGAETLLALRGNHSSWNWDAQYQLTYKGSGIYEAKISGVDLTGGFKIAANTTAWDPQFIATADDALVTDMQPDVVYDAFARFASAGSDPGNNTMTLGDGNWLFRLKLDTSAEMSGSGVKGTIDVCALPSD</sequence>
<feature type="chain" id="PRO_5046791546" evidence="6">
    <location>
        <begin position="23"/>
        <end position="1385"/>
    </location>
</feature>
<evidence type="ECO:0000256" key="6">
    <source>
        <dbReference type="SAM" id="SignalP"/>
    </source>
</evidence>
<dbReference type="InterPro" id="IPR013783">
    <property type="entry name" value="Ig-like_fold"/>
</dbReference>
<dbReference type="SUPFAM" id="SSF51445">
    <property type="entry name" value="(Trans)glycosidases"/>
    <property type="match status" value="1"/>
</dbReference>
<feature type="domain" description="Glycoside hydrolase family 13 N-terminal" evidence="7">
    <location>
        <begin position="317"/>
        <end position="401"/>
    </location>
</feature>
<dbReference type="InterPro" id="IPR040671">
    <property type="entry name" value="Pullulanase_N2"/>
</dbReference>
<name>A0ABV8CP35_9GAMM</name>
<dbReference type="Pfam" id="PF18494">
    <property type="entry name" value="Pullulanase_Ins"/>
    <property type="match status" value="1"/>
</dbReference>
<accession>A0ABV8CP35</accession>
<evidence type="ECO:0000259" key="11">
    <source>
        <dbReference type="Pfam" id="PF18494"/>
    </source>
</evidence>
<dbReference type="CDD" id="cd11341">
    <property type="entry name" value="AmyAc_Pullulanase_LD-like"/>
    <property type="match status" value="1"/>
</dbReference>
<dbReference type="InterPro" id="IPR011839">
    <property type="entry name" value="Pullul_strch"/>
</dbReference>
<dbReference type="Gene3D" id="2.60.40.10">
    <property type="entry name" value="Immunoglobulins"/>
    <property type="match status" value="1"/>
</dbReference>
<dbReference type="InterPro" id="IPR024561">
    <property type="entry name" value="Pullul_strch_C"/>
</dbReference>
<dbReference type="Gene3D" id="2.60.40.1110">
    <property type="match status" value="1"/>
</dbReference>
<dbReference type="Pfam" id="PF02922">
    <property type="entry name" value="CBM_48"/>
    <property type="match status" value="1"/>
</dbReference>
<proteinExistence type="inferred from homology"/>
<evidence type="ECO:0000259" key="10">
    <source>
        <dbReference type="Pfam" id="PF17967"/>
    </source>
</evidence>
<evidence type="ECO:0000256" key="4">
    <source>
        <dbReference type="ARBA" id="ARBA00023295"/>
    </source>
</evidence>
<dbReference type="Pfam" id="PF11852">
    <property type="entry name" value="Pullul_strch_C"/>
    <property type="match status" value="1"/>
</dbReference>
<dbReference type="EMBL" id="JBHSAF010000010">
    <property type="protein sequence ID" value="MFC3913652.1"/>
    <property type="molecule type" value="Genomic_DNA"/>
</dbReference>